<evidence type="ECO:0000313" key="3">
    <source>
        <dbReference type="Proteomes" id="UP000028492"/>
    </source>
</evidence>
<dbReference type="STRING" id="208439.AJAP_21760"/>
<dbReference type="KEGG" id="aja:AJAP_21760"/>
<dbReference type="RefSeq" id="WP_038514607.1">
    <property type="nucleotide sequence ID" value="NZ_CP008953.1"/>
</dbReference>
<dbReference type="EMBL" id="CP008953">
    <property type="protein sequence ID" value="AIG77210.1"/>
    <property type="molecule type" value="Genomic_DNA"/>
</dbReference>
<dbReference type="GO" id="GO:0004622">
    <property type="term" value="F:phosphatidylcholine lysophospholipase activity"/>
    <property type="evidence" value="ECO:0007669"/>
    <property type="project" value="TreeGrafter"/>
</dbReference>
<evidence type="ECO:0000313" key="2">
    <source>
        <dbReference type="EMBL" id="AIG77210.1"/>
    </source>
</evidence>
<accession>A0A075V346</accession>
<dbReference type="InterPro" id="IPR051532">
    <property type="entry name" value="Ester_Hydrolysis_Enzymes"/>
</dbReference>
<dbReference type="eggNOG" id="COG2755">
    <property type="taxonomic scope" value="Bacteria"/>
</dbReference>
<dbReference type="HOGENOM" id="CLU_051989_5_2_11"/>
<dbReference type="Proteomes" id="UP000028492">
    <property type="component" value="Chromosome"/>
</dbReference>
<dbReference type="SUPFAM" id="SSF52266">
    <property type="entry name" value="SGNH hydrolase"/>
    <property type="match status" value="1"/>
</dbReference>
<dbReference type="Gene3D" id="3.40.50.1110">
    <property type="entry name" value="SGNH hydrolase"/>
    <property type="match status" value="1"/>
</dbReference>
<name>A0A075V346_9PSEU</name>
<protein>
    <submittedName>
        <fullName evidence="2">G-D-S-L family lipolytic protein</fullName>
    </submittedName>
</protein>
<evidence type="ECO:0000259" key="1">
    <source>
        <dbReference type="Pfam" id="PF13472"/>
    </source>
</evidence>
<dbReference type="Pfam" id="PF13472">
    <property type="entry name" value="Lipase_GDSL_2"/>
    <property type="match status" value="1"/>
</dbReference>
<organism evidence="2 3">
    <name type="scientific">Amycolatopsis japonica</name>
    <dbReference type="NCBI Taxonomy" id="208439"/>
    <lineage>
        <taxon>Bacteria</taxon>
        <taxon>Bacillati</taxon>
        <taxon>Actinomycetota</taxon>
        <taxon>Actinomycetes</taxon>
        <taxon>Pseudonocardiales</taxon>
        <taxon>Pseudonocardiaceae</taxon>
        <taxon>Amycolatopsis</taxon>
        <taxon>Amycolatopsis japonica group</taxon>
    </lineage>
</organism>
<keyword evidence="3" id="KW-1185">Reference proteome</keyword>
<dbReference type="InterPro" id="IPR013830">
    <property type="entry name" value="SGNH_hydro"/>
</dbReference>
<sequence length="210" mass="22954">MRFTEADRLLFAGDSITDSSRDRTDPASLGKGYVRQIADLLGDGPEVVNRGINGNRIYDLEARWTTDVLAARPTVLTVKIGINDTWRTFDRGLPSPIEKFRAAYSRLLAGARQHLPAELYVITPFLLPVEPEQQEWVADLAPRIETAIDVATEFGARLIRADLFMPRAAAEHGAATLAPDGVHPSPLGHRLLAEAWLAAAGAPVQEARLP</sequence>
<dbReference type="PANTHER" id="PTHR30383">
    <property type="entry name" value="THIOESTERASE 1/PROTEASE 1/LYSOPHOSPHOLIPASE L1"/>
    <property type="match status" value="1"/>
</dbReference>
<reference evidence="2 3" key="1">
    <citation type="journal article" date="2014" name="J. Biotechnol.">
        <title>Complete genome sequence of the actinobacterium Amycolatopsis japonica MG417-CF17(T) (=DSM 44213T) producing (S,S)-N,N'-ethylenediaminedisuccinic acid.</title>
        <authorList>
            <person name="Stegmann E."/>
            <person name="Albersmeier A."/>
            <person name="Spohn M."/>
            <person name="Gert H."/>
            <person name="Weber T."/>
            <person name="Wohlleben W."/>
            <person name="Kalinowski J."/>
            <person name="Ruckert C."/>
        </authorList>
    </citation>
    <scope>NUCLEOTIDE SEQUENCE [LARGE SCALE GENOMIC DNA]</scope>
    <source>
        <strain evidence="3">MG417-CF17 (DSM 44213)</strain>
    </source>
</reference>
<proteinExistence type="predicted"/>
<dbReference type="AlphaFoldDB" id="A0A075V346"/>
<dbReference type="InterPro" id="IPR036514">
    <property type="entry name" value="SGNH_hydro_sf"/>
</dbReference>
<feature type="domain" description="SGNH hydrolase-type esterase" evidence="1">
    <location>
        <begin position="11"/>
        <end position="191"/>
    </location>
</feature>
<gene>
    <name evidence="2" type="ORF">AJAP_21760</name>
</gene>
<dbReference type="PANTHER" id="PTHR30383:SF5">
    <property type="entry name" value="SGNH HYDROLASE-TYPE ESTERASE DOMAIN-CONTAINING PROTEIN"/>
    <property type="match status" value="1"/>
</dbReference>